<proteinExistence type="predicted"/>
<protein>
    <submittedName>
        <fullName evidence="1">Uncharacterized protein</fullName>
    </submittedName>
</protein>
<keyword evidence="2" id="KW-1185">Reference proteome</keyword>
<dbReference type="EMBL" id="CP001032">
    <property type="protein sequence ID" value="ACB74465.1"/>
    <property type="molecule type" value="Genomic_DNA"/>
</dbReference>
<dbReference type="Gene3D" id="1.10.260.40">
    <property type="entry name" value="lambda repressor-like DNA-binding domains"/>
    <property type="match status" value="1"/>
</dbReference>
<dbReference type="KEGG" id="ote:Oter_1178"/>
<evidence type="ECO:0000313" key="2">
    <source>
        <dbReference type="Proteomes" id="UP000007013"/>
    </source>
</evidence>
<dbReference type="InterPro" id="IPR010982">
    <property type="entry name" value="Lambda_DNA-bd_dom_sf"/>
</dbReference>
<dbReference type="GO" id="GO:0003677">
    <property type="term" value="F:DNA binding"/>
    <property type="evidence" value="ECO:0007669"/>
    <property type="project" value="InterPro"/>
</dbReference>
<reference evidence="1 2" key="1">
    <citation type="journal article" date="2011" name="J. Bacteriol.">
        <title>Genome sequence of the verrucomicrobium Opitutus terrae PB90-1, an abundant inhabitant of rice paddy soil ecosystems.</title>
        <authorList>
            <person name="van Passel M.W."/>
            <person name="Kant R."/>
            <person name="Palva A."/>
            <person name="Copeland A."/>
            <person name="Lucas S."/>
            <person name="Lapidus A."/>
            <person name="Glavina del Rio T."/>
            <person name="Pitluck S."/>
            <person name="Goltsman E."/>
            <person name="Clum A."/>
            <person name="Sun H."/>
            <person name="Schmutz J."/>
            <person name="Larimer F.W."/>
            <person name="Land M.L."/>
            <person name="Hauser L."/>
            <person name="Kyrpides N."/>
            <person name="Mikhailova N."/>
            <person name="Richardson P.P."/>
            <person name="Janssen P.H."/>
            <person name="de Vos W.M."/>
            <person name="Smidt H."/>
        </authorList>
    </citation>
    <scope>NUCLEOTIDE SEQUENCE [LARGE SCALE GENOMIC DNA]</scope>
    <source>
        <strain evidence="2">DSM 11246 / JCM 15787 / PB90-1</strain>
    </source>
</reference>
<dbReference type="HOGENOM" id="CLU_1089219_0_0_0"/>
<dbReference type="RefSeq" id="WP_012374003.1">
    <property type="nucleotide sequence ID" value="NC_010571.1"/>
</dbReference>
<sequence length="255" mass="29309">MTLGRKIADARQARGWSQEKLAAELLLAAKTKKFQGLKIPKRSLRTWLVKLEREQLRRELSESTRDWLAAVLGENINEFRALPLVSQKADEARDEPQQFPFEELWVFSSRPIEVRDPMYARKMAPLFENPERRIVYFVPDVKIAEQLKGALTQAIGRELDTLSIVLTEAVLLAPHWILRHRGRRGEAPIVEGYIELQSSRREEIERTFLRLPQEHVNNVIGVFQTLGVLDVDFRYKPPSAPIAGKTGLPHLSVFI</sequence>
<dbReference type="STRING" id="452637.Oter_1178"/>
<accession>B1ZNN5</accession>
<organism evidence="1 2">
    <name type="scientific">Opitutus terrae (strain DSM 11246 / JCM 15787 / PB90-1)</name>
    <dbReference type="NCBI Taxonomy" id="452637"/>
    <lineage>
        <taxon>Bacteria</taxon>
        <taxon>Pseudomonadati</taxon>
        <taxon>Verrucomicrobiota</taxon>
        <taxon>Opitutia</taxon>
        <taxon>Opitutales</taxon>
        <taxon>Opitutaceae</taxon>
        <taxon>Opitutus</taxon>
    </lineage>
</organism>
<gene>
    <name evidence="1" type="ordered locus">Oter_1178</name>
</gene>
<dbReference type="Proteomes" id="UP000007013">
    <property type="component" value="Chromosome"/>
</dbReference>
<dbReference type="AlphaFoldDB" id="B1ZNN5"/>
<name>B1ZNN5_OPITP</name>
<evidence type="ECO:0000313" key="1">
    <source>
        <dbReference type="EMBL" id="ACB74465.1"/>
    </source>
</evidence>